<dbReference type="NCBIfam" id="TIGR00054">
    <property type="entry name" value="RIP metalloprotease RseP"/>
    <property type="match status" value="1"/>
</dbReference>
<dbReference type="Gene3D" id="2.30.42.10">
    <property type="match status" value="1"/>
</dbReference>
<evidence type="ECO:0000256" key="2">
    <source>
        <dbReference type="ARBA" id="ARBA00004141"/>
    </source>
</evidence>
<dbReference type="Proteomes" id="UP000050996">
    <property type="component" value="Unassembled WGS sequence"/>
</dbReference>
<feature type="transmembrane region" description="Helical" evidence="11">
    <location>
        <begin position="393"/>
        <end position="412"/>
    </location>
</feature>
<evidence type="ECO:0000256" key="6">
    <source>
        <dbReference type="ARBA" id="ARBA00022801"/>
    </source>
</evidence>
<gene>
    <name evidence="13" type="ORF">AN957_11510</name>
</gene>
<dbReference type="InterPro" id="IPR004387">
    <property type="entry name" value="Pept_M50_Zn"/>
</dbReference>
<dbReference type="InterPro" id="IPR036034">
    <property type="entry name" value="PDZ_sf"/>
</dbReference>
<protein>
    <recommendedName>
        <fullName evidence="11">Zinc metalloprotease</fullName>
        <ecNumber evidence="11">3.4.24.-</ecNumber>
    </recommendedName>
</protein>
<keyword evidence="4 13" id="KW-0645">Protease</keyword>
<evidence type="ECO:0000256" key="10">
    <source>
        <dbReference type="ARBA" id="ARBA00023136"/>
    </source>
</evidence>
<dbReference type="AlphaFoldDB" id="A0A0Q3VGU1"/>
<proteinExistence type="inferred from homology"/>
<dbReference type="PANTHER" id="PTHR42837">
    <property type="entry name" value="REGULATOR OF SIGMA-E PROTEASE RSEP"/>
    <property type="match status" value="1"/>
</dbReference>
<feature type="transmembrane region" description="Helical" evidence="11">
    <location>
        <begin position="6"/>
        <end position="25"/>
    </location>
</feature>
<keyword evidence="5 11" id="KW-0812">Transmembrane</keyword>
<dbReference type="Pfam" id="PF02163">
    <property type="entry name" value="Peptidase_M50"/>
    <property type="match status" value="1"/>
</dbReference>
<evidence type="ECO:0000313" key="14">
    <source>
        <dbReference type="Proteomes" id="UP000050996"/>
    </source>
</evidence>
<dbReference type="InterPro" id="IPR008915">
    <property type="entry name" value="Peptidase_M50"/>
</dbReference>
<organism evidence="13 14">
    <name type="scientific">Cytobacillus solani</name>
    <dbReference type="NCBI Taxonomy" id="1637975"/>
    <lineage>
        <taxon>Bacteria</taxon>
        <taxon>Bacillati</taxon>
        <taxon>Bacillota</taxon>
        <taxon>Bacilli</taxon>
        <taxon>Bacillales</taxon>
        <taxon>Bacillaceae</taxon>
        <taxon>Cytobacillus</taxon>
    </lineage>
</organism>
<keyword evidence="11" id="KW-0479">Metal-binding</keyword>
<dbReference type="PATRIC" id="fig|1637975.4.peg.2097"/>
<dbReference type="EMBL" id="LJIX01000006">
    <property type="protein sequence ID" value="KQL19147.1"/>
    <property type="molecule type" value="Genomic_DNA"/>
</dbReference>
<evidence type="ECO:0000256" key="4">
    <source>
        <dbReference type="ARBA" id="ARBA00022670"/>
    </source>
</evidence>
<evidence type="ECO:0000256" key="1">
    <source>
        <dbReference type="ARBA" id="ARBA00001947"/>
    </source>
</evidence>
<dbReference type="InterPro" id="IPR001478">
    <property type="entry name" value="PDZ"/>
</dbReference>
<keyword evidence="7 11" id="KW-0862">Zinc</keyword>
<dbReference type="EC" id="3.4.24.-" evidence="11"/>
<keyword evidence="6 11" id="KW-0378">Hydrolase</keyword>
<comment type="cofactor">
    <cofactor evidence="1 11">
        <name>Zn(2+)</name>
        <dbReference type="ChEBI" id="CHEBI:29105"/>
    </cofactor>
</comment>
<keyword evidence="8 11" id="KW-1133">Transmembrane helix</keyword>
<evidence type="ECO:0000256" key="3">
    <source>
        <dbReference type="ARBA" id="ARBA00007931"/>
    </source>
</evidence>
<comment type="subcellular location">
    <subcellularLocation>
        <location evidence="2">Membrane</location>
        <topology evidence="2">Multi-pass membrane protein</topology>
    </subcellularLocation>
</comment>
<dbReference type="GO" id="GO:0004222">
    <property type="term" value="F:metalloendopeptidase activity"/>
    <property type="evidence" value="ECO:0007669"/>
    <property type="project" value="InterPro"/>
</dbReference>
<dbReference type="PANTHER" id="PTHR42837:SF2">
    <property type="entry name" value="MEMBRANE METALLOPROTEASE ARASP2, CHLOROPLASTIC-RELATED"/>
    <property type="match status" value="1"/>
</dbReference>
<dbReference type="CDD" id="cd23081">
    <property type="entry name" value="cpPDZ_EcRseP-like"/>
    <property type="match status" value="1"/>
</dbReference>
<comment type="similarity">
    <text evidence="3 11">Belongs to the peptidase M50B family.</text>
</comment>
<evidence type="ECO:0000256" key="5">
    <source>
        <dbReference type="ARBA" id="ARBA00022692"/>
    </source>
</evidence>
<dbReference type="GO" id="GO:0006508">
    <property type="term" value="P:proteolysis"/>
    <property type="evidence" value="ECO:0007669"/>
    <property type="project" value="UniProtKB-KW"/>
</dbReference>
<dbReference type="CDD" id="cd06163">
    <property type="entry name" value="S2P-M50_PDZ_RseP-like"/>
    <property type="match status" value="1"/>
</dbReference>
<keyword evidence="9 11" id="KW-0482">Metalloprotease</keyword>
<dbReference type="GO" id="GO:0046872">
    <property type="term" value="F:metal ion binding"/>
    <property type="evidence" value="ECO:0007669"/>
    <property type="project" value="UniProtKB-KW"/>
</dbReference>
<feature type="transmembrane region" description="Helical" evidence="11">
    <location>
        <begin position="344"/>
        <end position="364"/>
    </location>
</feature>
<accession>A0A0Q3VGU1</accession>
<dbReference type="STRING" id="1637975.AN957_11510"/>
<evidence type="ECO:0000256" key="8">
    <source>
        <dbReference type="ARBA" id="ARBA00022989"/>
    </source>
</evidence>
<dbReference type="SUPFAM" id="SSF50156">
    <property type="entry name" value="PDZ domain-like"/>
    <property type="match status" value="1"/>
</dbReference>
<evidence type="ECO:0000256" key="7">
    <source>
        <dbReference type="ARBA" id="ARBA00022833"/>
    </source>
</evidence>
<feature type="domain" description="PDZ" evidence="12">
    <location>
        <begin position="185"/>
        <end position="259"/>
    </location>
</feature>
<feature type="transmembrane region" description="Helical" evidence="11">
    <location>
        <begin position="173"/>
        <end position="198"/>
    </location>
</feature>
<dbReference type="SMART" id="SM00228">
    <property type="entry name" value="PDZ"/>
    <property type="match status" value="1"/>
</dbReference>
<evidence type="ECO:0000256" key="11">
    <source>
        <dbReference type="RuleBase" id="RU362031"/>
    </source>
</evidence>
<dbReference type="RefSeq" id="WP_053475697.1">
    <property type="nucleotide sequence ID" value="NZ_CP041305.1"/>
</dbReference>
<dbReference type="GO" id="GO:0016020">
    <property type="term" value="C:membrane"/>
    <property type="evidence" value="ECO:0007669"/>
    <property type="project" value="UniProtKB-SubCell"/>
</dbReference>
<keyword evidence="10 11" id="KW-0472">Membrane</keyword>
<evidence type="ECO:0000256" key="9">
    <source>
        <dbReference type="ARBA" id="ARBA00023049"/>
    </source>
</evidence>
<name>A0A0Q3VGU1_9BACI</name>
<keyword evidence="14" id="KW-1185">Reference proteome</keyword>
<reference evidence="13 14" key="1">
    <citation type="submission" date="2015-09" db="EMBL/GenBank/DDBJ databases">
        <title>Genome sequencing project for genomic taxonomy and phylogenomics of Bacillus-like bacteria.</title>
        <authorList>
            <person name="Liu B."/>
            <person name="Wang J."/>
            <person name="Zhu Y."/>
            <person name="Liu G."/>
            <person name="Chen Q."/>
            <person name="Chen Z."/>
            <person name="Lan J."/>
            <person name="Che J."/>
            <person name="Ge C."/>
            <person name="Shi H."/>
            <person name="Pan Z."/>
            <person name="Liu X."/>
        </authorList>
    </citation>
    <scope>NUCLEOTIDE SEQUENCE [LARGE SCALE GENOMIC DNA]</scope>
    <source>
        <strain evidence="13 14">FJAT-18043</strain>
    </source>
</reference>
<evidence type="ECO:0000259" key="12">
    <source>
        <dbReference type="SMART" id="SM00228"/>
    </source>
</evidence>
<evidence type="ECO:0000313" key="13">
    <source>
        <dbReference type="EMBL" id="KQL19147.1"/>
    </source>
</evidence>
<comment type="caution">
    <text evidence="13">The sequence shown here is derived from an EMBL/GenBank/DDBJ whole genome shotgun (WGS) entry which is preliminary data.</text>
</comment>
<sequence>MSTVIAFIVIFGALVFFHELGHFVFAKRAGILCREFAIGFGPKIFSHKKGETTYTIRLLPIGGFVRMAGEDPEMIEIKPGYRIGLLFNEKDEANKIILTNKEKYPNARVVEVEHADIEHELVIKGYVEGDEEEKLQSFPISANAVLVENGTETLIAPYDRQFASKTLLQRTMAIFAGPMMNFILAFVIFILIGILQGIPTDNPVLGKLTDDGAAMEAGLKEGDNIQSVNGAEISSWSDVVEIIRKNPNKELQFSLERDGKELQLPVTPKVQEADGEKIGIIGVFQPMEKSPIKAISHGAKETYLWTKEIFVMLGKLVTGQFSIDALSGPVGIYVSTDTVAKSGIFYLMKWAAILSINLGIMNLLPIPALDGGRLMFFAVEAVRGKPIDRHKEGMVHFIGFALLMLLMLVVTWNDIQRFFL</sequence>